<dbReference type="OrthoDB" id="9809509at2"/>
<evidence type="ECO:0000259" key="4">
    <source>
        <dbReference type="Pfam" id="PF00892"/>
    </source>
</evidence>
<dbReference type="InterPro" id="IPR052756">
    <property type="entry name" value="Alkyne_AA_exporter"/>
</dbReference>
<feature type="transmembrane region" description="Helical" evidence="3">
    <location>
        <begin position="120"/>
        <end position="141"/>
    </location>
</feature>
<dbReference type="Pfam" id="PF00892">
    <property type="entry name" value="EamA"/>
    <property type="match status" value="2"/>
</dbReference>
<comment type="subcellular location">
    <subcellularLocation>
        <location evidence="1">Endomembrane system</location>
        <topology evidence="1">Multi-pass membrane protein</topology>
    </subcellularLocation>
</comment>
<comment type="similarity">
    <text evidence="2">Belongs to the EamA transporter family.</text>
</comment>
<feature type="transmembrane region" description="Helical" evidence="3">
    <location>
        <begin position="147"/>
        <end position="165"/>
    </location>
</feature>
<dbReference type="Proteomes" id="UP000199668">
    <property type="component" value="Unassembled WGS sequence"/>
</dbReference>
<dbReference type="PANTHER" id="PTHR12715:SF4">
    <property type="entry name" value="EAMA DOMAIN-CONTAINING PROTEIN"/>
    <property type="match status" value="1"/>
</dbReference>
<dbReference type="PANTHER" id="PTHR12715">
    <property type="entry name" value="TRANSPORTER, DRUG/METABOLITE EXPORTER FAMILY"/>
    <property type="match status" value="1"/>
</dbReference>
<dbReference type="STRING" id="266892.SAMN04488054_12032"/>
<sequence length="291" mass="30895">MPLRVLSAYAAAIILWASAFPAIRVGLESFGPFHVSMLRLLIGSTALVIAAAVTKMKLPERKDLPAILILGFLGFSVYHTFLSIGEKTVSAGAASFLVSTTPLLSALLARLFLKETFGTYGWAGSITALLGVFLISFDAGGGFTLEWGVLMIVTAALGESVYFVLQSNYLTKYGFIPFTTYTIWAGTLFMLISTPGAAEAVQQASMESLLTVLYLGLFPTVIPYFAIAYATSKQGASEATSSLYLTPVLAIIISWVWIGETPTLLSIAGGVIVLAGVSVSTLYTGKGKEQK</sequence>
<evidence type="ECO:0000256" key="3">
    <source>
        <dbReference type="SAM" id="Phobius"/>
    </source>
</evidence>
<accession>A0A1I4NT15</accession>
<feature type="transmembrane region" description="Helical" evidence="3">
    <location>
        <begin position="91"/>
        <end position="113"/>
    </location>
</feature>
<feature type="transmembrane region" description="Helical" evidence="3">
    <location>
        <begin position="37"/>
        <end position="54"/>
    </location>
</feature>
<protein>
    <submittedName>
        <fullName evidence="5">Permease of the drug/metabolite transporter (DMT) superfamily</fullName>
    </submittedName>
</protein>
<dbReference type="RefSeq" id="WP_090927564.1">
    <property type="nucleotide sequence ID" value="NZ_FOTY01000020.1"/>
</dbReference>
<name>A0A1I4NT15_9BACI</name>
<keyword evidence="6" id="KW-1185">Reference proteome</keyword>
<dbReference type="EMBL" id="FOTY01000020">
    <property type="protein sequence ID" value="SFM18599.1"/>
    <property type="molecule type" value="Genomic_DNA"/>
</dbReference>
<evidence type="ECO:0000313" key="6">
    <source>
        <dbReference type="Proteomes" id="UP000199668"/>
    </source>
</evidence>
<feature type="transmembrane region" description="Helical" evidence="3">
    <location>
        <begin position="66"/>
        <end position="85"/>
    </location>
</feature>
<organism evidence="5 6">
    <name type="scientific">Salibacterium qingdaonense</name>
    <dbReference type="NCBI Taxonomy" id="266892"/>
    <lineage>
        <taxon>Bacteria</taxon>
        <taxon>Bacillati</taxon>
        <taxon>Bacillota</taxon>
        <taxon>Bacilli</taxon>
        <taxon>Bacillales</taxon>
        <taxon>Bacillaceae</taxon>
    </lineage>
</organism>
<feature type="transmembrane region" description="Helical" evidence="3">
    <location>
        <begin position="172"/>
        <end position="192"/>
    </location>
</feature>
<gene>
    <name evidence="5" type="ORF">SAMN04488054_12032</name>
</gene>
<keyword evidence="3" id="KW-0472">Membrane</keyword>
<dbReference type="InterPro" id="IPR000620">
    <property type="entry name" value="EamA_dom"/>
</dbReference>
<dbReference type="GO" id="GO:0016020">
    <property type="term" value="C:membrane"/>
    <property type="evidence" value="ECO:0007669"/>
    <property type="project" value="InterPro"/>
</dbReference>
<keyword evidence="3" id="KW-1133">Transmembrane helix</keyword>
<evidence type="ECO:0000313" key="5">
    <source>
        <dbReference type="EMBL" id="SFM18599.1"/>
    </source>
</evidence>
<feature type="transmembrane region" description="Helical" evidence="3">
    <location>
        <begin position="212"/>
        <end position="230"/>
    </location>
</feature>
<dbReference type="SUPFAM" id="SSF103481">
    <property type="entry name" value="Multidrug resistance efflux transporter EmrE"/>
    <property type="match status" value="2"/>
</dbReference>
<dbReference type="Gene3D" id="1.10.3730.20">
    <property type="match status" value="1"/>
</dbReference>
<dbReference type="InterPro" id="IPR037185">
    <property type="entry name" value="EmrE-like"/>
</dbReference>
<evidence type="ECO:0000256" key="2">
    <source>
        <dbReference type="ARBA" id="ARBA00007362"/>
    </source>
</evidence>
<feature type="domain" description="EamA" evidence="4">
    <location>
        <begin position="147"/>
        <end position="280"/>
    </location>
</feature>
<proteinExistence type="inferred from homology"/>
<reference evidence="5 6" key="1">
    <citation type="submission" date="2016-10" db="EMBL/GenBank/DDBJ databases">
        <authorList>
            <person name="de Groot N.N."/>
        </authorList>
    </citation>
    <scope>NUCLEOTIDE SEQUENCE [LARGE SCALE GENOMIC DNA]</scope>
    <source>
        <strain evidence="5 6">CGMCC 1.6134</strain>
    </source>
</reference>
<evidence type="ECO:0000256" key="1">
    <source>
        <dbReference type="ARBA" id="ARBA00004127"/>
    </source>
</evidence>
<feature type="transmembrane region" description="Helical" evidence="3">
    <location>
        <begin position="264"/>
        <end position="285"/>
    </location>
</feature>
<keyword evidence="3" id="KW-0812">Transmembrane</keyword>
<feature type="domain" description="EamA" evidence="4">
    <location>
        <begin position="10"/>
        <end position="136"/>
    </location>
</feature>
<dbReference type="AlphaFoldDB" id="A0A1I4NT15"/>
<feature type="transmembrane region" description="Helical" evidence="3">
    <location>
        <begin position="242"/>
        <end position="258"/>
    </location>
</feature>